<dbReference type="SUPFAM" id="SSF56112">
    <property type="entry name" value="Protein kinase-like (PK-like)"/>
    <property type="match status" value="1"/>
</dbReference>
<dbReference type="PANTHER" id="PTHR21310:SF41">
    <property type="entry name" value="3'-PHOSPHOTRANSFERASE, PUTATIVE-RELATED"/>
    <property type="match status" value="1"/>
</dbReference>
<gene>
    <name evidence="11" type="ORF">E5225_12125</name>
</gene>
<dbReference type="RefSeq" id="WP_135971932.1">
    <property type="nucleotide sequence ID" value="NZ_CP039291.1"/>
</dbReference>
<protein>
    <submittedName>
        <fullName evidence="11">Aminoglycoside 3'-phosphotransferase</fullName>
    </submittedName>
</protein>
<keyword evidence="5 7" id="KW-0067">ATP-binding</keyword>
<evidence type="ECO:0000256" key="2">
    <source>
        <dbReference type="ARBA" id="ARBA00022679"/>
    </source>
</evidence>
<keyword evidence="9" id="KW-0460">Magnesium</keyword>
<name>A0A4P7SLX7_9CELL</name>
<keyword evidence="2 7" id="KW-0808">Transferase</keyword>
<evidence type="ECO:0000256" key="4">
    <source>
        <dbReference type="ARBA" id="ARBA00022777"/>
    </source>
</evidence>
<keyword evidence="6 7" id="KW-0046">Antibiotic resistance</keyword>
<feature type="binding site" evidence="9">
    <location>
        <position position="213"/>
    </location>
    <ligand>
        <name>Mg(2+)</name>
        <dbReference type="ChEBI" id="CHEBI:18420"/>
    </ligand>
</feature>
<dbReference type="EMBL" id="CP039291">
    <property type="protein sequence ID" value="QCB94196.1"/>
    <property type="molecule type" value="Genomic_DNA"/>
</dbReference>
<keyword evidence="9" id="KW-0479">Metal-binding</keyword>
<accession>A0A4P7SLX7</accession>
<dbReference type="GO" id="GO:0005524">
    <property type="term" value="F:ATP binding"/>
    <property type="evidence" value="ECO:0007669"/>
    <property type="project" value="UniProtKB-KW"/>
</dbReference>
<evidence type="ECO:0000313" key="11">
    <source>
        <dbReference type="EMBL" id="QCB94196.1"/>
    </source>
</evidence>
<feature type="domain" description="Aminoglycoside phosphotransferase" evidence="10">
    <location>
        <begin position="63"/>
        <end position="260"/>
    </location>
</feature>
<sequence>MPEQYVPAAEVPTGPVEVPAAVARIAGAAPVVPVWVNELGGLTFRVGRDRYVKWVAAGTRGLDLAAEAERLAWAAPFTSVPRVLASGADDAGSWLVTAALDGRSAVDPYWLARPVEAATAIGRGLRALHDALPVGSCPYAWSVRDRLGRALENLDAGDTPASWAPEHRAMTAAEARYRLTDPPDADVLVVCHADACAPNTLLADDGSVTGHVDLGRLGVADRWADLAVAAWSVDWNHGPGYDHHVYAGYGVEPDPERIAYYRLLWDAS</sequence>
<keyword evidence="4 7" id="KW-0418">Kinase</keyword>
<dbReference type="GO" id="GO:0046677">
    <property type="term" value="P:response to antibiotic"/>
    <property type="evidence" value="ECO:0007669"/>
    <property type="project" value="UniProtKB-KW"/>
</dbReference>
<evidence type="ECO:0000256" key="3">
    <source>
        <dbReference type="ARBA" id="ARBA00022741"/>
    </source>
</evidence>
<evidence type="ECO:0000256" key="8">
    <source>
        <dbReference type="PIRSR" id="PIRSR000706-1"/>
    </source>
</evidence>
<evidence type="ECO:0000256" key="7">
    <source>
        <dbReference type="PIRNR" id="PIRNR000706"/>
    </source>
</evidence>
<keyword evidence="12" id="KW-1185">Reference proteome</keyword>
<reference evidence="11 12" key="1">
    <citation type="submission" date="2019-04" db="EMBL/GenBank/DDBJ databases">
        <title>Isolation and identification of Cellulomonas shaoxiangyii sp. Nov. isolated from feces of the Tibetan antelopes (Pantholops hodgsonii) in the Qinghai-Tibet plateau of China.</title>
        <authorList>
            <person name="Tian Z."/>
        </authorList>
    </citation>
    <scope>NUCLEOTIDE SEQUENCE [LARGE SCALE GENOMIC DNA]</scope>
    <source>
        <strain evidence="11 12">Z28</strain>
    </source>
</reference>
<dbReference type="GO" id="GO:0046872">
    <property type="term" value="F:metal ion binding"/>
    <property type="evidence" value="ECO:0007669"/>
    <property type="project" value="UniProtKB-KW"/>
</dbReference>
<dbReference type="GO" id="GO:0016301">
    <property type="term" value="F:kinase activity"/>
    <property type="evidence" value="ECO:0007669"/>
    <property type="project" value="UniProtKB-KW"/>
</dbReference>
<dbReference type="InterPro" id="IPR051678">
    <property type="entry name" value="AGP_Transferase"/>
</dbReference>
<dbReference type="Gene3D" id="3.90.1200.10">
    <property type="match status" value="1"/>
</dbReference>
<dbReference type="InterPro" id="IPR024165">
    <property type="entry name" value="Kan/Strep_kinase"/>
</dbReference>
<dbReference type="Pfam" id="PF01636">
    <property type="entry name" value="APH"/>
    <property type="match status" value="1"/>
</dbReference>
<evidence type="ECO:0000256" key="9">
    <source>
        <dbReference type="PIRSR" id="PIRSR000706-2"/>
    </source>
</evidence>
<evidence type="ECO:0000313" key="12">
    <source>
        <dbReference type="Proteomes" id="UP000296469"/>
    </source>
</evidence>
<dbReference type="InterPro" id="IPR002575">
    <property type="entry name" value="Aminoglycoside_PTrfase"/>
</dbReference>
<dbReference type="CDD" id="cd05150">
    <property type="entry name" value="APH"/>
    <property type="match status" value="1"/>
</dbReference>
<evidence type="ECO:0000259" key="10">
    <source>
        <dbReference type="Pfam" id="PF01636"/>
    </source>
</evidence>
<organism evidence="11 12">
    <name type="scientific">Cellulomonas shaoxiangyii</name>
    <dbReference type="NCBI Taxonomy" id="2566013"/>
    <lineage>
        <taxon>Bacteria</taxon>
        <taxon>Bacillati</taxon>
        <taxon>Actinomycetota</taxon>
        <taxon>Actinomycetes</taxon>
        <taxon>Micrococcales</taxon>
        <taxon>Cellulomonadaceae</taxon>
        <taxon>Cellulomonas</taxon>
    </lineage>
</organism>
<feature type="active site" description="Proton acceptor" evidence="8">
    <location>
        <position position="194"/>
    </location>
</feature>
<dbReference type="Gene3D" id="3.30.200.20">
    <property type="entry name" value="Phosphorylase Kinase, domain 1"/>
    <property type="match status" value="1"/>
</dbReference>
<evidence type="ECO:0000256" key="5">
    <source>
        <dbReference type="ARBA" id="ARBA00022840"/>
    </source>
</evidence>
<dbReference type="OrthoDB" id="3806873at2"/>
<dbReference type="AlphaFoldDB" id="A0A4P7SLX7"/>
<dbReference type="GO" id="GO:0016773">
    <property type="term" value="F:phosphotransferase activity, alcohol group as acceptor"/>
    <property type="evidence" value="ECO:0007669"/>
    <property type="project" value="InterPro"/>
</dbReference>
<dbReference type="InterPro" id="IPR011009">
    <property type="entry name" value="Kinase-like_dom_sf"/>
</dbReference>
<dbReference type="PIRSF" id="PIRSF000706">
    <property type="entry name" value="Kanamycin_kin"/>
    <property type="match status" value="1"/>
</dbReference>
<comment type="similarity">
    <text evidence="1 7">Belongs to the aminoglycoside phosphotransferase family.</text>
</comment>
<feature type="binding site" evidence="9">
    <location>
        <position position="199"/>
    </location>
    <ligand>
        <name>Mg(2+)</name>
        <dbReference type="ChEBI" id="CHEBI:18420"/>
    </ligand>
</feature>
<evidence type="ECO:0000256" key="1">
    <source>
        <dbReference type="ARBA" id="ARBA00006219"/>
    </source>
</evidence>
<evidence type="ECO:0000256" key="6">
    <source>
        <dbReference type="ARBA" id="ARBA00023251"/>
    </source>
</evidence>
<proteinExistence type="inferred from homology"/>
<dbReference type="KEGG" id="celz:E5225_12125"/>
<dbReference type="PANTHER" id="PTHR21310">
    <property type="entry name" value="AMINOGLYCOSIDE PHOSPHOTRANSFERASE-RELATED-RELATED"/>
    <property type="match status" value="1"/>
</dbReference>
<dbReference type="Proteomes" id="UP000296469">
    <property type="component" value="Chromosome"/>
</dbReference>
<keyword evidence="3 7" id="KW-0547">Nucleotide-binding</keyword>